<comment type="caution">
    <text evidence="1">The sequence shown here is derived from an EMBL/GenBank/DDBJ whole genome shotgun (WGS) entry which is preliminary data.</text>
</comment>
<dbReference type="Proteomes" id="UP000821865">
    <property type="component" value="Chromosome 3"/>
</dbReference>
<reference evidence="1" key="1">
    <citation type="submission" date="2020-05" db="EMBL/GenBank/DDBJ databases">
        <title>Large-scale comparative analyses of tick genomes elucidate their genetic diversity and vector capacities.</title>
        <authorList>
            <person name="Jia N."/>
            <person name="Wang J."/>
            <person name="Shi W."/>
            <person name="Du L."/>
            <person name="Sun Y."/>
            <person name="Zhan W."/>
            <person name="Jiang J."/>
            <person name="Wang Q."/>
            <person name="Zhang B."/>
            <person name="Ji P."/>
            <person name="Sakyi L.B."/>
            <person name="Cui X."/>
            <person name="Yuan T."/>
            <person name="Jiang B."/>
            <person name="Yang W."/>
            <person name="Lam T.T.-Y."/>
            <person name="Chang Q."/>
            <person name="Ding S."/>
            <person name="Wang X."/>
            <person name="Zhu J."/>
            <person name="Ruan X."/>
            <person name="Zhao L."/>
            <person name="Wei J."/>
            <person name="Que T."/>
            <person name="Du C."/>
            <person name="Cheng J."/>
            <person name="Dai P."/>
            <person name="Han X."/>
            <person name="Huang E."/>
            <person name="Gao Y."/>
            <person name="Liu J."/>
            <person name="Shao H."/>
            <person name="Ye R."/>
            <person name="Li L."/>
            <person name="Wei W."/>
            <person name="Wang X."/>
            <person name="Wang C."/>
            <person name="Yang T."/>
            <person name="Huo Q."/>
            <person name="Li W."/>
            <person name="Guo W."/>
            <person name="Chen H."/>
            <person name="Zhou L."/>
            <person name="Ni X."/>
            <person name="Tian J."/>
            <person name="Zhou Y."/>
            <person name="Sheng Y."/>
            <person name="Liu T."/>
            <person name="Pan Y."/>
            <person name="Xia L."/>
            <person name="Li J."/>
            <person name="Zhao F."/>
            <person name="Cao W."/>
        </authorList>
    </citation>
    <scope>NUCLEOTIDE SEQUENCE</scope>
    <source>
        <strain evidence="1">Dsil-2018</strain>
    </source>
</reference>
<gene>
    <name evidence="1" type="ORF">HPB49_003601</name>
</gene>
<dbReference type="EMBL" id="CM023472">
    <property type="protein sequence ID" value="KAH7958640.1"/>
    <property type="molecule type" value="Genomic_DNA"/>
</dbReference>
<keyword evidence="2" id="KW-1185">Reference proteome</keyword>
<evidence type="ECO:0000313" key="1">
    <source>
        <dbReference type="EMBL" id="KAH7958640.1"/>
    </source>
</evidence>
<proteinExistence type="predicted"/>
<evidence type="ECO:0000313" key="2">
    <source>
        <dbReference type="Proteomes" id="UP000821865"/>
    </source>
</evidence>
<name>A0ACB8D2N6_DERSI</name>
<organism evidence="1 2">
    <name type="scientific">Dermacentor silvarum</name>
    <name type="common">Tick</name>
    <dbReference type="NCBI Taxonomy" id="543639"/>
    <lineage>
        <taxon>Eukaryota</taxon>
        <taxon>Metazoa</taxon>
        <taxon>Ecdysozoa</taxon>
        <taxon>Arthropoda</taxon>
        <taxon>Chelicerata</taxon>
        <taxon>Arachnida</taxon>
        <taxon>Acari</taxon>
        <taxon>Parasitiformes</taxon>
        <taxon>Ixodida</taxon>
        <taxon>Ixodoidea</taxon>
        <taxon>Ixodidae</taxon>
        <taxon>Rhipicephalinae</taxon>
        <taxon>Dermacentor</taxon>
    </lineage>
</organism>
<sequence length="149" mass="17054">MDVRRNKIKLWSQGIPQRETCRLTEKSISAVNRIIQSYRNEDGRLKDAARSGRHRCTSEESDLLIVAAVIIDPFQSARQTKTALNLQASEETIRTRMRELVFVDLSRHKSHTLPSAKNAGALSLPGHMSCRRLKNGKKSYSQMNRHFHL</sequence>
<protein>
    <submittedName>
        <fullName evidence="1">Uncharacterized protein</fullName>
    </submittedName>
</protein>
<accession>A0ACB8D2N6</accession>